<reference evidence="2 3" key="1">
    <citation type="submission" date="2014-12" db="EMBL/GenBank/DDBJ databases">
        <title>Draft genome sequences of 29 type strains of Enterococci.</title>
        <authorList>
            <person name="Zhong Z."/>
            <person name="Sun Z."/>
            <person name="Liu W."/>
            <person name="Zhang W."/>
            <person name="Zhang H."/>
        </authorList>
    </citation>
    <scope>NUCLEOTIDE SEQUENCE [LARGE SCALE GENOMIC DNA]</scope>
    <source>
        <strain evidence="2 3">DSM 15687</strain>
    </source>
</reference>
<dbReference type="STRING" id="150033.RV14_GL000619"/>
<gene>
    <name evidence="2" type="ORF">RV14_GL000619</name>
</gene>
<accession>A0A1L8WGT0</accession>
<keyword evidence="1" id="KW-1133">Transmembrane helix</keyword>
<evidence type="ECO:0000256" key="1">
    <source>
        <dbReference type="SAM" id="Phobius"/>
    </source>
</evidence>
<dbReference type="Proteomes" id="UP000182152">
    <property type="component" value="Unassembled WGS sequence"/>
</dbReference>
<keyword evidence="3" id="KW-1185">Reference proteome</keyword>
<evidence type="ECO:0000313" key="3">
    <source>
        <dbReference type="Proteomes" id="UP000182152"/>
    </source>
</evidence>
<dbReference type="SUPFAM" id="SSF53474">
    <property type="entry name" value="alpha/beta-Hydrolases"/>
    <property type="match status" value="1"/>
</dbReference>
<name>A0A1L8WGT0_9ENTE</name>
<feature type="transmembrane region" description="Helical" evidence="1">
    <location>
        <begin position="39"/>
        <end position="61"/>
    </location>
</feature>
<keyword evidence="1" id="KW-0812">Transmembrane</keyword>
<sequence>MHRNYKKDSYKEGRIKKIGTKEFKILRQKENSKIDGMQAMAVAPVINGNVVLSFIVLVYAGTNTADIKDISTDLITIGGFLDKTASSGFSIERSPQRLKGQANSALQFAKEVKTAFACSQITTTGHSLGEYLALMVAAENQWHNIGFNGPDPYELLTSKAKKWTKSHASWLKNYRHQGDLLGNLMGNKTGAEIKINLGKDLFPFQEDYHSLASWNFDAKGKLVIPKKDFNQKARVKQEIYRLNEDFDVKWRDCQEIKRTLKKQTKGELSKNVRLYLDSKQAYLVVTSIQAKYHLAITDILNIYQKAIQETNTAWQETLKLARNQTTLLSNAQIKEHLAIGGATKQKNVLAPIHFYQEKINQFKQIDQRFTSLINELKMKIAELVQRDQELAQWLGKREAFYG</sequence>
<organism evidence="2 3">
    <name type="scientific">Enterococcus ratti</name>
    <dbReference type="NCBI Taxonomy" id="150033"/>
    <lineage>
        <taxon>Bacteria</taxon>
        <taxon>Bacillati</taxon>
        <taxon>Bacillota</taxon>
        <taxon>Bacilli</taxon>
        <taxon>Lactobacillales</taxon>
        <taxon>Enterococcaceae</taxon>
        <taxon>Enterococcus</taxon>
    </lineage>
</organism>
<dbReference type="Gene3D" id="3.40.50.1820">
    <property type="entry name" value="alpha/beta hydrolase"/>
    <property type="match status" value="1"/>
</dbReference>
<keyword evidence="1" id="KW-0472">Membrane</keyword>
<evidence type="ECO:0000313" key="2">
    <source>
        <dbReference type="EMBL" id="OJG80250.1"/>
    </source>
</evidence>
<evidence type="ECO:0008006" key="4">
    <source>
        <dbReference type="Google" id="ProtNLM"/>
    </source>
</evidence>
<dbReference type="AlphaFoldDB" id="A0A1L8WGT0"/>
<proteinExistence type="predicted"/>
<dbReference type="InterPro" id="IPR029058">
    <property type="entry name" value="AB_hydrolase_fold"/>
</dbReference>
<protein>
    <recommendedName>
        <fullName evidence="4">Fungal lipase-like domain-containing protein</fullName>
    </recommendedName>
</protein>
<dbReference type="EMBL" id="JXLB01000015">
    <property type="protein sequence ID" value="OJG80250.1"/>
    <property type="molecule type" value="Genomic_DNA"/>
</dbReference>
<comment type="caution">
    <text evidence="2">The sequence shown here is derived from an EMBL/GenBank/DDBJ whole genome shotgun (WGS) entry which is preliminary data.</text>
</comment>